<dbReference type="Gene3D" id="3.20.20.100">
    <property type="entry name" value="NADP-dependent oxidoreductase domain"/>
    <property type="match status" value="1"/>
</dbReference>
<evidence type="ECO:0000256" key="1">
    <source>
        <dbReference type="ARBA" id="ARBA00007905"/>
    </source>
</evidence>
<comment type="caution">
    <text evidence="6">The sequence shown here is derived from an EMBL/GenBank/DDBJ whole genome shotgun (WGS) entry which is preliminary data.</text>
</comment>
<dbReference type="AlphaFoldDB" id="A0A0R1VGF6"/>
<dbReference type="Pfam" id="PF00248">
    <property type="entry name" value="Aldo_ket_red"/>
    <property type="match status" value="1"/>
</dbReference>
<protein>
    <submittedName>
        <fullName evidence="6">Oxidoreductase</fullName>
    </submittedName>
</protein>
<evidence type="ECO:0000256" key="2">
    <source>
        <dbReference type="ARBA" id="ARBA00022857"/>
    </source>
</evidence>
<reference evidence="6 7" key="1">
    <citation type="journal article" date="2015" name="Genome Announc.">
        <title>Expanding the biotechnology potential of lactobacilli through comparative genomics of 213 strains and associated genera.</title>
        <authorList>
            <person name="Sun Z."/>
            <person name="Harris H.M."/>
            <person name="McCann A."/>
            <person name="Guo C."/>
            <person name="Argimon S."/>
            <person name="Zhang W."/>
            <person name="Yang X."/>
            <person name="Jeffery I.B."/>
            <person name="Cooney J.C."/>
            <person name="Kagawa T.F."/>
            <person name="Liu W."/>
            <person name="Song Y."/>
            <person name="Salvetti E."/>
            <person name="Wrobel A."/>
            <person name="Rasinkangas P."/>
            <person name="Parkhill J."/>
            <person name="Rea M.C."/>
            <person name="O'Sullivan O."/>
            <person name="Ritari J."/>
            <person name="Douillard F.P."/>
            <person name="Paul Ross R."/>
            <person name="Yang R."/>
            <person name="Briner A.E."/>
            <person name="Felis G.E."/>
            <person name="de Vos W.M."/>
            <person name="Barrangou R."/>
            <person name="Klaenhammer T.R."/>
            <person name="Caufield P.W."/>
            <person name="Cui Y."/>
            <person name="Zhang H."/>
            <person name="O'Toole P.W."/>
        </authorList>
    </citation>
    <scope>NUCLEOTIDE SEQUENCE [LARGE SCALE GENOMIC DNA]</scope>
    <source>
        <strain evidence="6 7">DSM 16761</strain>
    </source>
</reference>
<gene>
    <name evidence="6" type="ORF">FC59_GL000440</name>
</gene>
<dbReference type="GO" id="GO:0016616">
    <property type="term" value="F:oxidoreductase activity, acting on the CH-OH group of donors, NAD or NADP as acceptor"/>
    <property type="evidence" value="ECO:0007669"/>
    <property type="project" value="UniProtKB-ARBA"/>
</dbReference>
<feature type="coiled-coil region" evidence="4">
    <location>
        <begin position="63"/>
        <end position="90"/>
    </location>
</feature>
<comment type="similarity">
    <text evidence="1">Belongs to the aldo/keto reductase family.</text>
</comment>
<accession>A0A0R1VGF6</accession>
<name>A0A0R1VGF6_9LACO</name>
<evidence type="ECO:0000259" key="5">
    <source>
        <dbReference type="Pfam" id="PF00248"/>
    </source>
</evidence>
<dbReference type="eggNOG" id="COG0656">
    <property type="taxonomic scope" value="Bacteria"/>
</dbReference>
<dbReference type="PANTHER" id="PTHR43827:SF3">
    <property type="entry name" value="NADP-DEPENDENT OXIDOREDUCTASE DOMAIN-CONTAINING PROTEIN"/>
    <property type="match status" value="1"/>
</dbReference>
<evidence type="ECO:0000256" key="4">
    <source>
        <dbReference type="SAM" id="Coils"/>
    </source>
</evidence>
<dbReference type="SUPFAM" id="SSF51430">
    <property type="entry name" value="NAD(P)-linked oxidoreductase"/>
    <property type="match status" value="1"/>
</dbReference>
<evidence type="ECO:0000256" key="3">
    <source>
        <dbReference type="ARBA" id="ARBA00023002"/>
    </source>
</evidence>
<feature type="domain" description="NADP-dependent oxidoreductase" evidence="5">
    <location>
        <begin position="65"/>
        <end position="151"/>
    </location>
</feature>
<dbReference type="Proteomes" id="UP000051307">
    <property type="component" value="Unassembled WGS sequence"/>
</dbReference>
<dbReference type="EMBL" id="AZFU01000017">
    <property type="protein sequence ID" value="KRM04752.1"/>
    <property type="molecule type" value="Genomic_DNA"/>
</dbReference>
<dbReference type="RefSeq" id="WP_025015211.1">
    <property type="nucleotide sequence ID" value="NZ_AZFU01000017.1"/>
</dbReference>
<evidence type="ECO:0000313" key="7">
    <source>
        <dbReference type="Proteomes" id="UP000051307"/>
    </source>
</evidence>
<keyword evidence="4" id="KW-0175">Coiled coil</keyword>
<organism evidence="6 7">
    <name type="scientific">Lactobacillus kitasatonis DSM 16761 = JCM 1039</name>
    <dbReference type="NCBI Taxonomy" id="1423767"/>
    <lineage>
        <taxon>Bacteria</taxon>
        <taxon>Bacillati</taxon>
        <taxon>Bacillota</taxon>
        <taxon>Bacilli</taxon>
        <taxon>Lactobacillales</taxon>
        <taxon>Lactobacillaceae</taxon>
        <taxon>Lactobacillus</taxon>
    </lineage>
</organism>
<keyword evidence="3" id="KW-0560">Oxidoreductase</keyword>
<dbReference type="OrthoDB" id="2309561at2"/>
<dbReference type="InterPro" id="IPR020471">
    <property type="entry name" value="AKR"/>
</dbReference>
<dbReference type="InterPro" id="IPR023210">
    <property type="entry name" value="NADP_OxRdtase_dom"/>
</dbReference>
<dbReference type="PANTHER" id="PTHR43827">
    <property type="entry name" value="2,5-DIKETO-D-GLUCONIC ACID REDUCTASE"/>
    <property type="match status" value="1"/>
</dbReference>
<evidence type="ECO:0000313" key="6">
    <source>
        <dbReference type="EMBL" id="KRM04752.1"/>
    </source>
</evidence>
<sequence>MSLLDEAVVLNDGSLMPKVGVTVTNDEDVAKVMKAGYRLLNCTADEKIDFKNLSPQTYVEIQVSEKVNTREEMRNNLKEIRNNLVAKHADLAMLRLSDDAERNNQLWQELEQVKIQGWLKNIGVTNANGDTLAAILKAPKIKPSVIHLDYEDGSLIKLARENKMQVELLVAGDIDTLAEIAGHYGTSTMELVLRYFTQKRIVPIVQADDIVENPQTDFTIAPEDMGTIGQLFAGK</sequence>
<proteinExistence type="inferred from homology"/>
<keyword evidence="2" id="KW-0521">NADP</keyword>
<dbReference type="PATRIC" id="fig|1423767.3.peg.455"/>
<dbReference type="InterPro" id="IPR036812">
    <property type="entry name" value="NAD(P)_OxRdtase_dom_sf"/>
</dbReference>